<evidence type="ECO:0000256" key="4">
    <source>
        <dbReference type="ARBA" id="ARBA00022989"/>
    </source>
</evidence>
<feature type="transmembrane region" description="Helical" evidence="6">
    <location>
        <begin position="58"/>
        <end position="83"/>
    </location>
</feature>
<evidence type="ECO:0000256" key="3">
    <source>
        <dbReference type="ARBA" id="ARBA00022692"/>
    </source>
</evidence>
<keyword evidence="4 6" id="KW-1133">Transmembrane helix</keyword>
<dbReference type="AlphaFoldDB" id="A0AAD5IZI9"/>
<dbReference type="PANTHER" id="PTHR12290">
    <property type="entry name" value="CORNICHON-RELATED"/>
    <property type="match status" value="1"/>
</dbReference>
<comment type="similarity">
    <text evidence="2">Belongs to the cornichon family.</text>
</comment>
<evidence type="ECO:0000313" key="8">
    <source>
        <dbReference type="Proteomes" id="UP001064489"/>
    </source>
</evidence>
<dbReference type="Proteomes" id="UP001064489">
    <property type="component" value="Chromosome 4"/>
</dbReference>
<comment type="subcellular location">
    <subcellularLocation>
        <location evidence="1">Membrane</location>
        <topology evidence="1">Multi-pass membrane protein</topology>
    </subcellularLocation>
</comment>
<proteinExistence type="inferred from homology"/>
<evidence type="ECO:0000256" key="2">
    <source>
        <dbReference type="ARBA" id="ARBA00010095"/>
    </source>
</evidence>
<dbReference type="GO" id="GO:0016192">
    <property type="term" value="P:vesicle-mediated transport"/>
    <property type="evidence" value="ECO:0007669"/>
    <property type="project" value="InterPro"/>
</dbReference>
<accession>A0AAD5IZI9</accession>
<dbReference type="SMART" id="SM01398">
    <property type="entry name" value="Cornichon"/>
    <property type="match status" value="1"/>
</dbReference>
<name>A0AAD5IZI9_ACENE</name>
<dbReference type="Pfam" id="PF03311">
    <property type="entry name" value="Cornichon"/>
    <property type="match status" value="1"/>
</dbReference>
<dbReference type="EMBL" id="JAJSOW010000101">
    <property type="protein sequence ID" value="KAI9181489.1"/>
    <property type="molecule type" value="Genomic_DNA"/>
</dbReference>
<evidence type="ECO:0000256" key="1">
    <source>
        <dbReference type="ARBA" id="ARBA00004141"/>
    </source>
</evidence>
<feature type="transmembrane region" description="Helical" evidence="6">
    <location>
        <begin position="7"/>
        <end position="25"/>
    </location>
</feature>
<evidence type="ECO:0000256" key="6">
    <source>
        <dbReference type="SAM" id="Phobius"/>
    </source>
</evidence>
<reference evidence="7" key="2">
    <citation type="submission" date="2023-02" db="EMBL/GenBank/DDBJ databases">
        <authorList>
            <person name="Swenson N.G."/>
            <person name="Wegrzyn J.L."/>
            <person name="Mcevoy S.L."/>
        </authorList>
    </citation>
    <scope>NUCLEOTIDE SEQUENCE</scope>
    <source>
        <strain evidence="7">91603</strain>
        <tissue evidence="7">Leaf</tissue>
    </source>
</reference>
<sequence length="153" mass="17758">MVDLFSWLLVFFFIISLLAIIGYQLQLMSLTDLEVDYINPYDSAARINMLVMPEFVTQGILCIIFLVAGHWFMFLLSLPYLYFNVRLYQKRQHLLDLFVYSGYFGQSVKIISNHASVLQQSFPEDVHVGRCTAYWDSIREGSEFGDFANVINT</sequence>
<gene>
    <name evidence="7" type="ORF">LWI28_015436</name>
</gene>
<reference evidence="7" key="1">
    <citation type="journal article" date="2022" name="Plant J.">
        <title>Strategies of tolerance reflected in two North American maple genomes.</title>
        <authorList>
            <person name="McEvoy S.L."/>
            <person name="Sezen U.U."/>
            <person name="Trouern-Trend A."/>
            <person name="McMahon S.M."/>
            <person name="Schaberg P.G."/>
            <person name="Yang J."/>
            <person name="Wegrzyn J.L."/>
            <person name="Swenson N.G."/>
        </authorList>
    </citation>
    <scope>NUCLEOTIDE SEQUENCE</scope>
    <source>
        <strain evidence="7">91603</strain>
    </source>
</reference>
<dbReference type="GO" id="GO:0016020">
    <property type="term" value="C:membrane"/>
    <property type="evidence" value="ECO:0007669"/>
    <property type="project" value="UniProtKB-SubCell"/>
</dbReference>
<dbReference type="InterPro" id="IPR003377">
    <property type="entry name" value="Cornichon"/>
</dbReference>
<organism evidence="7 8">
    <name type="scientific">Acer negundo</name>
    <name type="common">Box elder</name>
    <dbReference type="NCBI Taxonomy" id="4023"/>
    <lineage>
        <taxon>Eukaryota</taxon>
        <taxon>Viridiplantae</taxon>
        <taxon>Streptophyta</taxon>
        <taxon>Embryophyta</taxon>
        <taxon>Tracheophyta</taxon>
        <taxon>Spermatophyta</taxon>
        <taxon>Magnoliopsida</taxon>
        <taxon>eudicotyledons</taxon>
        <taxon>Gunneridae</taxon>
        <taxon>Pentapetalae</taxon>
        <taxon>rosids</taxon>
        <taxon>malvids</taxon>
        <taxon>Sapindales</taxon>
        <taxon>Sapindaceae</taxon>
        <taxon>Hippocastanoideae</taxon>
        <taxon>Acereae</taxon>
        <taxon>Acer</taxon>
    </lineage>
</organism>
<protein>
    <submittedName>
        <fullName evidence="7">Uncharacterized protein</fullName>
    </submittedName>
</protein>
<comment type="caution">
    <text evidence="7">The sequence shown here is derived from an EMBL/GenBank/DDBJ whole genome shotgun (WGS) entry which is preliminary data.</text>
</comment>
<evidence type="ECO:0000313" key="7">
    <source>
        <dbReference type="EMBL" id="KAI9181489.1"/>
    </source>
</evidence>
<keyword evidence="5 6" id="KW-0472">Membrane</keyword>
<keyword evidence="8" id="KW-1185">Reference proteome</keyword>
<evidence type="ECO:0000256" key="5">
    <source>
        <dbReference type="ARBA" id="ARBA00023136"/>
    </source>
</evidence>
<keyword evidence="3 6" id="KW-0812">Transmembrane</keyword>